<dbReference type="NCBIfam" id="TIGR00041">
    <property type="entry name" value="DTMP_kinase"/>
    <property type="match status" value="1"/>
</dbReference>
<dbReference type="PROSITE" id="PS01331">
    <property type="entry name" value="THYMIDYLATE_KINASE"/>
    <property type="match status" value="1"/>
</dbReference>
<dbReference type="Gene3D" id="3.40.50.300">
    <property type="entry name" value="P-loop containing nucleotide triphosphate hydrolases"/>
    <property type="match status" value="1"/>
</dbReference>
<sequence>MGAERGAFILLEGIDRCGKSTQARRLSDALKSQGCRTEIINFPNRTTVVGKVIDEYLSGGTEMSDHAMHLLFSANRWEMSESITSKLSSGITLIVDRYVFSGIAFSVAKGLDMDWCRSCDIGLPSPDVTFLLDMPCEESKQRGGYGRERYENDEMQIHVRRIFQMLQRPEWKIINASRPVDVVHNEIRTLVNSDMDRISKSPIGYITAEL</sequence>
<evidence type="ECO:0000256" key="6">
    <source>
        <dbReference type="ARBA" id="ARBA00022727"/>
    </source>
</evidence>
<dbReference type="FunFam" id="3.40.50.300:FF:000679">
    <property type="entry name" value="Thymidylate kinase"/>
    <property type="match status" value="1"/>
</dbReference>
<dbReference type="GO" id="GO:0005524">
    <property type="term" value="F:ATP binding"/>
    <property type="evidence" value="ECO:0007669"/>
    <property type="project" value="UniProtKB-KW"/>
</dbReference>
<keyword evidence="7" id="KW-0547">Nucleotide-binding</keyword>
<evidence type="ECO:0000256" key="7">
    <source>
        <dbReference type="ARBA" id="ARBA00022741"/>
    </source>
</evidence>
<keyword evidence="9" id="KW-0067">ATP-binding</keyword>
<dbReference type="GO" id="GO:0005829">
    <property type="term" value="C:cytosol"/>
    <property type="evidence" value="ECO:0007669"/>
    <property type="project" value="TreeGrafter"/>
</dbReference>
<dbReference type="InterPro" id="IPR039430">
    <property type="entry name" value="Thymidylate_kin-like_dom"/>
</dbReference>
<organism evidence="11">
    <name type="scientific">Spongospora subterranea</name>
    <dbReference type="NCBI Taxonomy" id="70186"/>
    <lineage>
        <taxon>Eukaryota</taxon>
        <taxon>Sar</taxon>
        <taxon>Rhizaria</taxon>
        <taxon>Endomyxa</taxon>
        <taxon>Phytomyxea</taxon>
        <taxon>Plasmodiophorida</taxon>
        <taxon>Plasmodiophoridae</taxon>
        <taxon>Spongospora</taxon>
    </lineage>
</organism>
<dbReference type="AlphaFoldDB" id="A0A0H5QIM5"/>
<dbReference type="HAMAP" id="MF_00165">
    <property type="entry name" value="Thymidylate_kinase"/>
    <property type="match status" value="1"/>
</dbReference>
<dbReference type="Pfam" id="PF02223">
    <property type="entry name" value="Thymidylate_kin"/>
    <property type="match status" value="1"/>
</dbReference>
<evidence type="ECO:0000256" key="9">
    <source>
        <dbReference type="ARBA" id="ARBA00022840"/>
    </source>
</evidence>
<proteinExistence type="inferred from homology"/>
<dbReference type="GO" id="GO:0004798">
    <property type="term" value="F:dTMP kinase activity"/>
    <property type="evidence" value="ECO:0007669"/>
    <property type="project" value="UniProtKB-EC"/>
</dbReference>
<evidence type="ECO:0000256" key="5">
    <source>
        <dbReference type="ARBA" id="ARBA00022679"/>
    </source>
</evidence>
<comment type="pathway">
    <text evidence="1">Pyrimidine metabolism; dTTP biosynthesis.</text>
</comment>
<dbReference type="InterPro" id="IPR027417">
    <property type="entry name" value="P-loop_NTPase"/>
</dbReference>
<dbReference type="GO" id="GO:0004550">
    <property type="term" value="F:nucleoside diphosphate kinase activity"/>
    <property type="evidence" value="ECO:0007669"/>
    <property type="project" value="TreeGrafter"/>
</dbReference>
<keyword evidence="6" id="KW-0545">Nucleotide biosynthesis</keyword>
<keyword evidence="8" id="KW-0418">Kinase</keyword>
<evidence type="ECO:0000256" key="3">
    <source>
        <dbReference type="ARBA" id="ARBA00012980"/>
    </source>
</evidence>
<dbReference type="CDD" id="cd01672">
    <property type="entry name" value="TMPK"/>
    <property type="match status" value="1"/>
</dbReference>
<dbReference type="GO" id="GO:0005739">
    <property type="term" value="C:mitochondrion"/>
    <property type="evidence" value="ECO:0007669"/>
    <property type="project" value="TreeGrafter"/>
</dbReference>
<dbReference type="EC" id="2.7.4.9" evidence="3"/>
<evidence type="ECO:0000256" key="2">
    <source>
        <dbReference type="ARBA" id="ARBA00009776"/>
    </source>
</evidence>
<dbReference type="EMBL" id="HACM01001055">
    <property type="protein sequence ID" value="CRZ01497.1"/>
    <property type="molecule type" value="Transcribed_RNA"/>
</dbReference>
<accession>A0A0H5QIM5</accession>
<reference evidence="11" key="1">
    <citation type="submission" date="2015-04" db="EMBL/GenBank/DDBJ databases">
        <title>The genome sequence of the plant pathogenic Rhizarian Plasmodiophora brassicae reveals insights in its biotrophic life cycle and the origin of chitin synthesis.</title>
        <authorList>
            <person name="Schwelm A."/>
            <person name="Fogelqvist J."/>
            <person name="Knaust A."/>
            <person name="Julke S."/>
            <person name="Lilja T."/>
            <person name="Dhandapani V."/>
            <person name="Bonilla-Rosso G."/>
            <person name="Karlsson M."/>
            <person name="Shevchenko A."/>
            <person name="Choi S.R."/>
            <person name="Kim H.G."/>
            <person name="Park J.Y."/>
            <person name="Lim Y.P."/>
            <person name="Ludwig-Muller J."/>
            <person name="Dixelius C."/>
        </authorList>
    </citation>
    <scope>NUCLEOTIDE SEQUENCE</scope>
    <source>
        <tissue evidence="11">Potato root galls</tissue>
    </source>
</reference>
<dbReference type="GO" id="GO:0005634">
    <property type="term" value="C:nucleus"/>
    <property type="evidence" value="ECO:0007669"/>
    <property type="project" value="TreeGrafter"/>
</dbReference>
<dbReference type="PANTHER" id="PTHR10344:SF1">
    <property type="entry name" value="THYMIDYLATE KINASE"/>
    <property type="match status" value="1"/>
</dbReference>
<evidence type="ECO:0000256" key="4">
    <source>
        <dbReference type="ARBA" id="ARBA00017144"/>
    </source>
</evidence>
<keyword evidence="5" id="KW-0808">Transferase</keyword>
<feature type="domain" description="Thymidylate kinase-like" evidence="10">
    <location>
        <begin position="11"/>
        <end position="187"/>
    </location>
</feature>
<dbReference type="GO" id="GO:0006233">
    <property type="term" value="P:dTDP biosynthetic process"/>
    <property type="evidence" value="ECO:0007669"/>
    <property type="project" value="InterPro"/>
</dbReference>
<dbReference type="InterPro" id="IPR018095">
    <property type="entry name" value="Thymidylate_kin_CS"/>
</dbReference>
<comment type="similarity">
    <text evidence="2">Belongs to the thymidylate kinase family.</text>
</comment>
<evidence type="ECO:0000313" key="11">
    <source>
        <dbReference type="EMBL" id="CRZ01497.1"/>
    </source>
</evidence>
<dbReference type="PANTHER" id="PTHR10344">
    <property type="entry name" value="THYMIDYLATE KINASE"/>
    <property type="match status" value="1"/>
</dbReference>
<name>A0A0H5QIM5_9EUKA</name>
<evidence type="ECO:0000259" key="10">
    <source>
        <dbReference type="Pfam" id="PF02223"/>
    </source>
</evidence>
<dbReference type="SUPFAM" id="SSF52540">
    <property type="entry name" value="P-loop containing nucleoside triphosphate hydrolases"/>
    <property type="match status" value="1"/>
</dbReference>
<dbReference type="GO" id="GO:0006227">
    <property type="term" value="P:dUDP biosynthetic process"/>
    <property type="evidence" value="ECO:0007669"/>
    <property type="project" value="TreeGrafter"/>
</dbReference>
<dbReference type="InterPro" id="IPR018094">
    <property type="entry name" value="Thymidylate_kinase"/>
</dbReference>
<evidence type="ECO:0000256" key="1">
    <source>
        <dbReference type="ARBA" id="ARBA00004992"/>
    </source>
</evidence>
<evidence type="ECO:0000256" key="8">
    <source>
        <dbReference type="ARBA" id="ARBA00022777"/>
    </source>
</evidence>
<protein>
    <recommendedName>
        <fullName evidence="4">Thymidylate kinase</fullName>
        <ecNumber evidence="3">2.7.4.9</ecNumber>
    </recommendedName>
</protein>
<dbReference type="GO" id="GO:0006235">
    <property type="term" value="P:dTTP biosynthetic process"/>
    <property type="evidence" value="ECO:0007669"/>
    <property type="project" value="TreeGrafter"/>
</dbReference>